<dbReference type="Proteomes" id="UP000007599">
    <property type="component" value="Chromosome I"/>
</dbReference>
<dbReference type="HOGENOM" id="CLU_1041097_0_0_10"/>
<dbReference type="PATRIC" id="fig|1094466.5.peg.1396"/>
<dbReference type="PROSITE" id="PS51257">
    <property type="entry name" value="PROKAR_LIPOPROTEIN"/>
    <property type="match status" value="1"/>
</dbReference>
<evidence type="ECO:0000256" key="1">
    <source>
        <dbReference type="SAM" id="SignalP"/>
    </source>
</evidence>
<accession>H8XQS9</accession>
<dbReference type="AlphaFoldDB" id="H8XQS9"/>
<reference evidence="2 3" key="1">
    <citation type="journal article" date="2012" name="J. Bacteriol.">
        <title>Complete Genome Sequence of Flavobacterium indicum GPSTA100-9T, Isolated from Warm Spring Water.</title>
        <authorList>
            <person name="Barbier P."/>
            <person name="Houel A."/>
            <person name="Loux V."/>
            <person name="Poulain J."/>
            <person name="Bernardet J.F."/>
            <person name="Touchon M."/>
            <person name="Duchaud E."/>
        </authorList>
    </citation>
    <scope>NUCLEOTIDE SEQUENCE [LARGE SCALE GENOMIC DNA]</scope>
    <source>
        <strain evidence="3">DSM 17447 / CIP 109464 / GPTSA100-9</strain>
    </source>
</reference>
<dbReference type="STRING" id="1094466.KQS_07095"/>
<feature type="chain" id="PRO_5003616569" evidence="1">
    <location>
        <begin position="23"/>
        <end position="267"/>
    </location>
</feature>
<keyword evidence="2" id="KW-0449">Lipoprotein</keyword>
<sequence length="267" mass="28925">MKKLLLLSFIGITLFSCSSDDATDSTGETDVNFPLPLNNGNYWTYDVVGNGTTTRDSLYISGDTLITSNTYKKFKTKDNVATGFYSSSLRNNGVRQSNQLLLMSGDFSFGQGQALPVGLDLSLNDFIIFKKNANNGDILSTKSGNFNQTVNNIPLTIEYTLKSVGGQTLSTFTSPNGDNYTDIKTTKIIVNLKVTTTQVVAGVPFTITLLQPQDVVTSTQYIAKNIGVVYTNTLTTYSIDAAVAGQLGIPASTTQTQEEFLDTYNVN</sequence>
<protein>
    <submittedName>
        <fullName evidence="2">Probable lipoprotein</fullName>
    </submittedName>
</protein>
<gene>
    <name evidence="2" type="ordered locus">KQS_07095</name>
</gene>
<dbReference type="KEGG" id="fin:KQS_07095"/>
<keyword evidence="1" id="KW-0732">Signal</keyword>
<evidence type="ECO:0000313" key="2">
    <source>
        <dbReference type="EMBL" id="CCG53377.1"/>
    </source>
</evidence>
<organism evidence="2 3">
    <name type="scientific">Flavobacterium indicum (strain DSM 17447 / CIP 109464 / GPTSA100-9)</name>
    <dbReference type="NCBI Taxonomy" id="1094466"/>
    <lineage>
        <taxon>Bacteria</taxon>
        <taxon>Pseudomonadati</taxon>
        <taxon>Bacteroidota</taxon>
        <taxon>Flavobacteriia</taxon>
        <taxon>Flavobacteriales</taxon>
        <taxon>Flavobacteriaceae</taxon>
        <taxon>Flavobacterium</taxon>
    </lineage>
</organism>
<reference evidence="3" key="2">
    <citation type="submission" date="2012-03" db="EMBL/GenBank/DDBJ databases">
        <title>Complete genome sequence of Flavobacterium indicum GPTSA100-9T, isolated from warm spring water.</title>
        <authorList>
            <person name="Barbier P."/>
            <person name="Houel A."/>
            <person name="Loux V."/>
            <person name="Poulain J."/>
            <person name="Bernardet J.-F."/>
            <person name="Touchon M."/>
            <person name="Duchaud E."/>
        </authorList>
    </citation>
    <scope>NUCLEOTIDE SEQUENCE [LARGE SCALE GENOMIC DNA]</scope>
    <source>
        <strain evidence="3">DSM 17447 / CIP 109464 / GPTSA100-9</strain>
    </source>
</reference>
<feature type="signal peptide" evidence="1">
    <location>
        <begin position="1"/>
        <end position="22"/>
    </location>
</feature>
<dbReference type="EMBL" id="HE774682">
    <property type="protein sequence ID" value="CCG53377.1"/>
    <property type="molecule type" value="Genomic_DNA"/>
</dbReference>
<dbReference type="eggNOG" id="ENOG5032WCC">
    <property type="taxonomic scope" value="Bacteria"/>
</dbReference>
<dbReference type="OrthoDB" id="1435518at2"/>
<evidence type="ECO:0000313" key="3">
    <source>
        <dbReference type="Proteomes" id="UP000007599"/>
    </source>
</evidence>
<dbReference type="RefSeq" id="WP_014388502.1">
    <property type="nucleotide sequence ID" value="NC_017025.1"/>
</dbReference>
<name>H8XQS9_FLAIG</name>
<keyword evidence="3" id="KW-1185">Reference proteome</keyword>
<proteinExistence type="predicted"/>